<feature type="transmembrane region" description="Helical" evidence="1">
    <location>
        <begin position="178"/>
        <end position="204"/>
    </location>
</feature>
<name>M7AR21_CHEMY</name>
<dbReference type="AlphaFoldDB" id="M7AR21"/>
<dbReference type="EMBL" id="KB573888">
    <property type="protein sequence ID" value="EMP27079.1"/>
    <property type="molecule type" value="Genomic_DNA"/>
</dbReference>
<dbReference type="eggNOG" id="KOG0502">
    <property type="taxonomic scope" value="Eukaryota"/>
</dbReference>
<keyword evidence="1" id="KW-0472">Membrane</keyword>
<feature type="transmembrane region" description="Helical" evidence="1">
    <location>
        <begin position="143"/>
        <end position="166"/>
    </location>
</feature>
<organism evidence="3 4">
    <name type="scientific">Chelonia mydas</name>
    <name type="common">Green sea-turtle</name>
    <name type="synonym">Chelonia agassizi</name>
    <dbReference type="NCBI Taxonomy" id="8469"/>
    <lineage>
        <taxon>Eukaryota</taxon>
        <taxon>Metazoa</taxon>
        <taxon>Chordata</taxon>
        <taxon>Craniata</taxon>
        <taxon>Vertebrata</taxon>
        <taxon>Euteleostomi</taxon>
        <taxon>Archelosauria</taxon>
        <taxon>Testudinata</taxon>
        <taxon>Testudines</taxon>
        <taxon>Cryptodira</taxon>
        <taxon>Durocryptodira</taxon>
        <taxon>Americhelydia</taxon>
        <taxon>Chelonioidea</taxon>
        <taxon>Cheloniidae</taxon>
        <taxon>Chelonia</taxon>
    </lineage>
</organism>
<gene>
    <name evidence="3" type="ORF">UY3_15834</name>
</gene>
<dbReference type="PANTHER" id="PTHR22674">
    <property type="entry name" value="NTPASE, KAP FAMILY P-LOOP DOMAIN-CONTAINING 1"/>
    <property type="match status" value="1"/>
</dbReference>
<feature type="transmembrane region" description="Helical" evidence="1">
    <location>
        <begin position="705"/>
        <end position="724"/>
    </location>
</feature>
<evidence type="ECO:0000313" key="3">
    <source>
        <dbReference type="EMBL" id="EMP27079.1"/>
    </source>
</evidence>
<keyword evidence="4" id="KW-1185">Reference proteome</keyword>
<dbReference type="InterPro" id="IPR011646">
    <property type="entry name" value="KAP_P-loop"/>
</dbReference>
<dbReference type="PANTHER" id="PTHR22674:SF8">
    <property type="entry name" value="KAP NTPASE DOMAIN-CONTAINING PROTEIN"/>
    <property type="match status" value="1"/>
</dbReference>
<feature type="transmembrane region" description="Helical" evidence="1">
    <location>
        <begin position="671"/>
        <end position="693"/>
    </location>
</feature>
<feature type="transmembrane region" description="Helical" evidence="1">
    <location>
        <begin position="770"/>
        <end position="791"/>
    </location>
</feature>
<reference evidence="4" key="1">
    <citation type="journal article" date="2013" name="Nat. Genet.">
        <title>The draft genomes of soft-shell turtle and green sea turtle yield insights into the development and evolution of the turtle-specific body plan.</title>
        <authorList>
            <person name="Wang Z."/>
            <person name="Pascual-Anaya J."/>
            <person name="Zadissa A."/>
            <person name="Li W."/>
            <person name="Niimura Y."/>
            <person name="Huang Z."/>
            <person name="Li C."/>
            <person name="White S."/>
            <person name="Xiong Z."/>
            <person name="Fang D."/>
            <person name="Wang B."/>
            <person name="Ming Y."/>
            <person name="Chen Y."/>
            <person name="Zheng Y."/>
            <person name="Kuraku S."/>
            <person name="Pignatelli M."/>
            <person name="Herrero J."/>
            <person name="Beal K."/>
            <person name="Nozawa M."/>
            <person name="Li Q."/>
            <person name="Wang J."/>
            <person name="Zhang H."/>
            <person name="Yu L."/>
            <person name="Shigenobu S."/>
            <person name="Wang J."/>
            <person name="Liu J."/>
            <person name="Flicek P."/>
            <person name="Searle S."/>
            <person name="Wang J."/>
            <person name="Kuratani S."/>
            <person name="Yin Y."/>
            <person name="Aken B."/>
            <person name="Zhang G."/>
            <person name="Irie N."/>
        </authorList>
    </citation>
    <scope>NUCLEOTIDE SEQUENCE [LARGE SCALE GENOMIC DNA]</scope>
</reference>
<evidence type="ECO:0000313" key="4">
    <source>
        <dbReference type="Proteomes" id="UP000031443"/>
    </source>
</evidence>
<sequence length="819" mass="92546">MAVDTLRRLSGLLHSDPARGHLEFQTKEDVYCFALTKALYSVPTPVTVGFYAPWGHCKNLLLQKIQQQQKQRKNVQHVFIHFSAWEYAGSDHLWAGLITTLCDGIESHFGLLPVSIYRAVGRKCGIIERPGDQEWVSKKYLCLPLWAAVILVTVVAIGVGVLLLMVGIPIGDASGDAIAVVEGIGVTAVGVSAAAAIRVAIMVVRNVIITQKTQLERQMNRTDLSAQLGFMSGVKSEVRTVTRFLHFMEIFQRRKLQVVLEITHLDRCSPDKVVGVLDAMNILLSDYNAPFISILAVDPSIIVDCVESSLYMKGMANNGYEFLNRIVTLPFSVPRMDCDTKMRLIRDITERRKWQERDLEEEVGFQQDPKMEANSKFLSVPCYDSANHEAENPGADDRQIPLIVRDLRTQEPGTGGYEKGIRAKDLIQEAFDYLLDDSLKEYMTDNVVQMRRIVNTITITIRIMANNVPKDKVCPKKVVDWVLLANQWPCRLSWVLQCIEDEEQRSSLACCQGSPLPPDMFLWEVYEKYMEELDMLKGQMEKLLELDQDPELFHNFLSSRFRVEEAIFYLPYTVNLDPSLKRQMELQRGSHSLKRTKKFNRLTTCTLLGMTVDDVCREQRLQKSLSIPCIEEPNQLLCIWALYSHAERAGFSSNAVTNEAKKTNEDICCKALAMALCYVTPPMTIGLYTPWGYRKKMLLDRIQGFLSWFRNGLLATGVGVISYVQSDMGREAAYGFFILGGICVSYGSASYLVSLFLLRRTMMLAFSTALLDGTVVTTVALFWLCAISLYIGRLEVEIIQEDSSDECQNTKKDDGKSDE</sequence>
<dbReference type="InterPro" id="IPR052754">
    <property type="entry name" value="NTPase_KAP_P-loop"/>
</dbReference>
<protein>
    <submittedName>
        <fullName evidence="3">NTPase KAP family P-loop domain-containing protein 1</fullName>
    </submittedName>
</protein>
<keyword evidence="1" id="KW-1133">Transmembrane helix</keyword>
<accession>M7AR21</accession>
<feature type="domain" description="KAP NTPase" evidence="2">
    <location>
        <begin position="34"/>
        <end position="462"/>
    </location>
</feature>
<evidence type="ECO:0000256" key="1">
    <source>
        <dbReference type="SAM" id="Phobius"/>
    </source>
</evidence>
<dbReference type="Proteomes" id="UP000031443">
    <property type="component" value="Unassembled WGS sequence"/>
</dbReference>
<keyword evidence="1" id="KW-0812">Transmembrane</keyword>
<dbReference type="Pfam" id="PF07693">
    <property type="entry name" value="KAP_NTPase"/>
    <property type="match status" value="1"/>
</dbReference>
<dbReference type="STRING" id="8469.M7AR21"/>
<proteinExistence type="predicted"/>
<feature type="transmembrane region" description="Helical" evidence="1">
    <location>
        <begin position="736"/>
        <end position="758"/>
    </location>
</feature>
<evidence type="ECO:0000259" key="2">
    <source>
        <dbReference type="Pfam" id="PF07693"/>
    </source>
</evidence>